<comment type="caution">
    <text evidence="1">The sequence shown here is derived from an EMBL/GenBank/DDBJ whole genome shotgun (WGS) entry which is preliminary data.</text>
</comment>
<protein>
    <submittedName>
        <fullName evidence="1">Uncharacterized protein</fullName>
    </submittedName>
</protein>
<sequence>MRLPHICQPVPPRQRFLAKSARIGRLGLINPEADAPIPASPAHLRITPVMPVAWRAQSLYRRGIFR</sequence>
<name>A0ABU8B2V1_9BRAD</name>
<evidence type="ECO:0000313" key="1">
    <source>
        <dbReference type="EMBL" id="MEH2552873.1"/>
    </source>
</evidence>
<dbReference type="EMBL" id="JAZHRV010000001">
    <property type="protein sequence ID" value="MEH2552873.1"/>
    <property type="molecule type" value="Genomic_DNA"/>
</dbReference>
<organism evidence="1 2">
    <name type="scientific">Bradyrhizobium algeriense</name>
    <dbReference type="NCBI Taxonomy" id="634784"/>
    <lineage>
        <taxon>Bacteria</taxon>
        <taxon>Pseudomonadati</taxon>
        <taxon>Pseudomonadota</taxon>
        <taxon>Alphaproteobacteria</taxon>
        <taxon>Hyphomicrobiales</taxon>
        <taxon>Nitrobacteraceae</taxon>
        <taxon>Bradyrhizobium</taxon>
    </lineage>
</organism>
<accession>A0ABU8B2V1</accession>
<reference evidence="1 2" key="1">
    <citation type="submission" date="2024-02" db="EMBL/GenBank/DDBJ databases">
        <title>Adaptive strategies in a cosmopolitan and abundant soil bacterium.</title>
        <authorList>
            <person name="Carini P."/>
        </authorList>
    </citation>
    <scope>NUCLEOTIDE SEQUENCE [LARGE SCALE GENOMIC DNA]</scope>
    <source>
        <strain evidence="1 2">AZCC 1608</strain>
    </source>
</reference>
<proteinExistence type="predicted"/>
<evidence type="ECO:0000313" key="2">
    <source>
        <dbReference type="Proteomes" id="UP001364224"/>
    </source>
</evidence>
<gene>
    <name evidence="1" type="ORF">V1286_000402</name>
</gene>
<dbReference type="Proteomes" id="UP001364224">
    <property type="component" value="Unassembled WGS sequence"/>
</dbReference>
<keyword evidence="2" id="KW-1185">Reference proteome</keyword>